<protein>
    <recommendedName>
        <fullName evidence="3">Transposase</fullName>
    </recommendedName>
</protein>
<dbReference type="AlphaFoldDB" id="A0A1M6HSH5"/>
<feature type="non-terminal residue" evidence="1">
    <location>
        <position position="71"/>
    </location>
</feature>
<proteinExistence type="predicted"/>
<evidence type="ECO:0008006" key="3">
    <source>
        <dbReference type="Google" id="ProtNLM"/>
    </source>
</evidence>
<organism evidence="1 2">
    <name type="scientific">Cruoricaptor ignavus</name>
    <dbReference type="NCBI Taxonomy" id="1118202"/>
    <lineage>
        <taxon>Bacteria</taxon>
        <taxon>Pseudomonadati</taxon>
        <taxon>Bacteroidota</taxon>
        <taxon>Flavobacteriia</taxon>
        <taxon>Flavobacteriales</taxon>
        <taxon>Weeksellaceae</taxon>
        <taxon>Cruoricaptor</taxon>
    </lineage>
</organism>
<name>A0A1M6HSH5_9FLAO</name>
<keyword evidence="2" id="KW-1185">Reference proteome</keyword>
<dbReference type="Proteomes" id="UP000184335">
    <property type="component" value="Unassembled WGS sequence"/>
</dbReference>
<evidence type="ECO:0000313" key="1">
    <source>
        <dbReference type="EMBL" id="SHJ25123.1"/>
    </source>
</evidence>
<reference evidence="1 2" key="1">
    <citation type="submission" date="2016-11" db="EMBL/GenBank/DDBJ databases">
        <authorList>
            <person name="Jaros S."/>
            <person name="Januszkiewicz K."/>
            <person name="Wedrychowicz H."/>
        </authorList>
    </citation>
    <scope>NUCLEOTIDE SEQUENCE [LARGE SCALE GENOMIC DNA]</scope>
    <source>
        <strain evidence="1 2">DSM 25479</strain>
    </source>
</reference>
<sequence>MSNLEASYNLILNNLIDISETEDFYFKPIKPKLSDIELIGLIILAEFKSIDSEHQLFREIKGFEIEPKIER</sequence>
<dbReference type="EMBL" id="FQYI01000017">
    <property type="protein sequence ID" value="SHJ25123.1"/>
    <property type="molecule type" value="Genomic_DNA"/>
</dbReference>
<evidence type="ECO:0000313" key="2">
    <source>
        <dbReference type="Proteomes" id="UP000184335"/>
    </source>
</evidence>
<gene>
    <name evidence="1" type="ORF">SAMN05443429_1178</name>
</gene>
<accession>A0A1M6HSH5</accession>